<comment type="similarity">
    <text evidence="3">Belongs to the methyl-accepting chemotaxis (MCP) protein family.</text>
</comment>
<dbReference type="SMART" id="SM00283">
    <property type="entry name" value="MA"/>
    <property type="match status" value="1"/>
</dbReference>
<dbReference type="AlphaFoldDB" id="A0AAD3UDN5"/>
<comment type="caution">
    <text evidence="8">The sequence shown here is derived from an EMBL/GenBank/DDBJ whole genome shotgun (WGS) entry which is preliminary data.</text>
</comment>
<dbReference type="InterPro" id="IPR035965">
    <property type="entry name" value="PAS-like_dom_sf"/>
</dbReference>
<proteinExistence type="inferred from homology"/>
<evidence type="ECO:0000256" key="5">
    <source>
        <dbReference type="SAM" id="Phobius"/>
    </source>
</evidence>
<keyword evidence="5" id="KW-0472">Membrane</keyword>
<dbReference type="GO" id="GO:0006935">
    <property type="term" value="P:chemotaxis"/>
    <property type="evidence" value="ECO:0007669"/>
    <property type="project" value="InterPro"/>
</dbReference>
<reference evidence="8" key="2">
    <citation type="submission" date="2020-01" db="EMBL/GenBank/DDBJ databases">
        <authorList>
            <consortium name="NCBI Pathogen Detection Project"/>
        </authorList>
    </citation>
    <scope>NUCLEOTIDE SEQUENCE</scope>
    <source>
        <strain evidence="8">OLC2673_Aeromonas</strain>
    </source>
</reference>
<feature type="transmembrane region" description="Helical" evidence="5">
    <location>
        <begin position="174"/>
        <end position="196"/>
    </location>
</feature>
<sequence>MRINQPVTQRERLYPEHQSLISTTDLESRITYANDEFCHIAGFNLEELQGEHHNLVRHPDMPKQAFADLWHHIRAGKSWMGPVKNRCKNGDHYWVSAFVTPIKDAHGKVVEYQSVRTAPSEEIKQRAERIYAGLRADKAPLALRLPTFSHTLAIGLCLLLSLTAMVALGYQQAALWQLALAAIPLLLAAMITHALARRLGKLDKMARSRFDNPLMQLLYTNKVDNIAAIELAMLMNQAEFNAVLARTQQTCSRILRSAEGDLRNAESITSNLQQQQAETNQVATAITQMAESIHEVSHSSTAASGLLDETAELFREGNRSVQETIGAVEGMHSELTTSKTVIHTLAAQCRDIDGILDVINSIANQTNLLALNAAIEAARAGEAGRGFSVVADEIRSLAIKTQSSTGEIQKMITLLQASAGNAELAMEKGGALSASCQQKASATGTILQQINSMLQQVASGSSQIAQAVQEQSQVTADIDRNVLSIKTLADDSSQGSQHAVQGINQLVNQLSDLDRLVRQFQKTAPASQTRYEAAATRAVPVRQAR</sequence>
<accession>A0AAD3UDN5</accession>
<keyword evidence="5" id="KW-1133">Transmembrane helix</keyword>
<dbReference type="PANTHER" id="PTHR32089:SF112">
    <property type="entry name" value="LYSOZYME-LIKE PROTEIN-RELATED"/>
    <property type="match status" value="1"/>
</dbReference>
<dbReference type="Pfam" id="PF08447">
    <property type="entry name" value="PAS_3"/>
    <property type="match status" value="1"/>
</dbReference>
<dbReference type="GO" id="GO:0007165">
    <property type="term" value="P:signal transduction"/>
    <property type="evidence" value="ECO:0007669"/>
    <property type="project" value="UniProtKB-KW"/>
</dbReference>
<keyword evidence="2 4" id="KW-0807">Transducer</keyword>
<dbReference type="InterPro" id="IPR013655">
    <property type="entry name" value="PAS_fold_3"/>
</dbReference>
<dbReference type="NCBIfam" id="TIGR00229">
    <property type="entry name" value="sensory_box"/>
    <property type="match status" value="1"/>
</dbReference>
<dbReference type="PRINTS" id="PR00260">
    <property type="entry name" value="CHEMTRNSDUCR"/>
</dbReference>
<reference evidence="8" key="1">
    <citation type="journal article" date="2018" name="Genome Biol.">
        <title>SKESA: strategic k-mer extension for scrupulous assemblies.</title>
        <authorList>
            <person name="Souvorov A."/>
            <person name="Agarwala R."/>
            <person name="Lipman D.J."/>
        </authorList>
    </citation>
    <scope>NUCLEOTIDE SEQUENCE</scope>
    <source>
        <strain evidence="8">OLC2673_Aeromonas</strain>
    </source>
</reference>
<dbReference type="GO" id="GO:0016020">
    <property type="term" value="C:membrane"/>
    <property type="evidence" value="ECO:0007669"/>
    <property type="project" value="UniProtKB-SubCell"/>
</dbReference>
<dbReference type="FunFam" id="1.10.287.950:FF:000001">
    <property type="entry name" value="Methyl-accepting chemotaxis sensory transducer"/>
    <property type="match status" value="1"/>
</dbReference>
<comment type="subcellular location">
    <subcellularLocation>
        <location evidence="1">Membrane</location>
    </subcellularLocation>
</comment>
<evidence type="ECO:0000259" key="7">
    <source>
        <dbReference type="PROSITE" id="PS50112"/>
    </source>
</evidence>
<evidence type="ECO:0000256" key="2">
    <source>
        <dbReference type="ARBA" id="ARBA00023224"/>
    </source>
</evidence>
<dbReference type="SUPFAM" id="SSF58104">
    <property type="entry name" value="Methyl-accepting chemotaxis protein (MCP) signaling domain"/>
    <property type="match status" value="1"/>
</dbReference>
<dbReference type="CDD" id="cd00130">
    <property type="entry name" value="PAS"/>
    <property type="match status" value="1"/>
</dbReference>
<evidence type="ECO:0000256" key="1">
    <source>
        <dbReference type="ARBA" id="ARBA00004370"/>
    </source>
</evidence>
<evidence type="ECO:0000256" key="3">
    <source>
        <dbReference type="ARBA" id="ARBA00029447"/>
    </source>
</evidence>
<feature type="transmembrane region" description="Helical" evidence="5">
    <location>
        <begin position="148"/>
        <end position="168"/>
    </location>
</feature>
<dbReference type="EMBL" id="DACTUL010000038">
    <property type="protein sequence ID" value="HAT6345963.1"/>
    <property type="molecule type" value="Genomic_DNA"/>
</dbReference>
<dbReference type="InterPro" id="IPR004089">
    <property type="entry name" value="MCPsignal_dom"/>
</dbReference>
<dbReference type="PROSITE" id="PS50112">
    <property type="entry name" value="PAS"/>
    <property type="match status" value="1"/>
</dbReference>
<gene>
    <name evidence="8" type="ORF">JAJ28_003751</name>
</gene>
<feature type="domain" description="PAS" evidence="7">
    <location>
        <begin position="21"/>
        <end position="60"/>
    </location>
</feature>
<evidence type="ECO:0000259" key="6">
    <source>
        <dbReference type="PROSITE" id="PS50111"/>
    </source>
</evidence>
<dbReference type="SUPFAM" id="SSF55785">
    <property type="entry name" value="PYP-like sensor domain (PAS domain)"/>
    <property type="match status" value="1"/>
</dbReference>
<protein>
    <submittedName>
        <fullName evidence="8">Methyl-accepting chemotaxis protein</fullName>
    </submittedName>
</protein>
<dbReference type="Proteomes" id="UP000859505">
    <property type="component" value="Unassembled WGS sequence"/>
</dbReference>
<evidence type="ECO:0000256" key="4">
    <source>
        <dbReference type="PROSITE-ProRule" id="PRU00284"/>
    </source>
</evidence>
<evidence type="ECO:0000313" key="8">
    <source>
        <dbReference type="EMBL" id="HAT6345963.1"/>
    </source>
</evidence>
<feature type="domain" description="Methyl-accepting transducer" evidence="6">
    <location>
        <begin position="250"/>
        <end position="486"/>
    </location>
</feature>
<dbReference type="Gene3D" id="1.10.287.950">
    <property type="entry name" value="Methyl-accepting chemotaxis protein"/>
    <property type="match status" value="1"/>
</dbReference>
<dbReference type="InterPro" id="IPR004090">
    <property type="entry name" value="Chemotax_Me-accpt_rcpt"/>
</dbReference>
<dbReference type="GO" id="GO:0004888">
    <property type="term" value="F:transmembrane signaling receptor activity"/>
    <property type="evidence" value="ECO:0007669"/>
    <property type="project" value="InterPro"/>
</dbReference>
<dbReference type="Gene3D" id="3.30.450.20">
    <property type="entry name" value="PAS domain"/>
    <property type="match status" value="1"/>
</dbReference>
<organism evidence="8 9">
    <name type="scientific">Aeromonas hydrophila</name>
    <dbReference type="NCBI Taxonomy" id="644"/>
    <lineage>
        <taxon>Bacteria</taxon>
        <taxon>Pseudomonadati</taxon>
        <taxon>Pseudomonadota</taxon>
        <taxon>Gammaproteobacteria</taxon>
        <taxon>Aeromonadales</taxon>
        <taxon>Aeromonadaceae</taxon>
        <taxon>Aeromonas</taxon>
    </lineage>
</organism>
<evidence type="ECO:0000313" key="9">
    <source>
        <dbReference type="Proteomes" id="UP000859505"/>
    </source>
</evidence>
<dbReference type="CDD" id="cd11386">
    <property type="entry name" value="MCP_signal"/>
    <property type="match status" value="1"/>
</dbReference>
<dbReference type="PANTHER" id="PTHR32089">
    <property type="entry name" value="METHYL-ACCEPTING CHEMOTAXIS PROTEIN MCPB"/>
    <property type="match status" value="1"/>
</dbReference>
<dbReference type="InterPro" id="IPR000014">
    <property type="entry name" value="PAS"/>
</dbReference>
<dbReference type="Pfam" id="PF00015">
    <property type="entry name" value="MCPsignal"/>
    <property type="match status" value="1"/>
</dbReference>
<name>A0AAD3UDN5_AERHY</name>
<dbReference type="PROSITE" id="PS50111">
    <property type="entry name" value="CHEMOTAXIS_TRANSDUC_2"/>
    <property type="match status" value="1"/>
</dbReference>
<keyword evidence="5" id="KW-0812">Transmembrane</keyword>